<gene>
    <name evidence="8" type="ORF">N865_07545</name>
</gene>
<evidence type="ECO:0000256" key="2">
    <source>
        <dbReference type="ARBA" id="ARBA00009533"/>
    </source>
</evidence>
<evidence type="ECO:0000313" key="9">
    <source>
        <dbReference type="Proteomes" id="UP000019489"/>
    </source>
</evidence>
<evidence type="ECO:0000256" key="6">
    <source>
        <dbReference type="PIRSR" id="PIRSR602129-50"/>
    </source>
</evidence>
<dbReference type="Gene3D" id="3.90.1150.10">
    <property type="entry name" value="Aspartate Aminotransferase, domain 1"/>
    <property type="match status" value="1"/>
</dbReference>
<name>W9G6R2_9MICO</name>
<dbReference type="InterPro" id="IPR002129">
    <property type="entry name" value="PyrdxlP-dep_de-COase"/>
</dbReference>
<evidence type="ECO:0000256" key="4">
    <source>
        <dbReference type="ARBA" id="ARBA00022898"/>
    </source>
</evidence>
<comment type="similarity">
    <text evidence="2 7">Belongs to the group II decarboxylase family.</text>
</comment>
<dbReference type="GO" id="GO:0004058">
    <property type="term" value="F:aromatic-L-amino-acid decarboxylase activity"/>
    <property type="evidence" value="ECO:0007669"/>
    <property type="project" value="UniProtKB-ARBA"/>
</dbReference>
<dbReference type="Gene3D" id="3.40.640.10">
    <property type="entry name" value="Type I PLP-dependent aspartate aminotransferase-like (Major domain)"/>
    <property type="match status" value="1"/>
</dbReference>
<dbReference type="AlphaFoldDB" id="W9G6R2"/>
<dbReference type="eggNOG" id="COG0076">
    <property type="taxonomic scope" value="Bacteria"/>
</dbReference>
<dbReference type="InterPro" id="IPR015424">
    <property type="entry name" value="PyrdxlP-dep_Trfase"/>
</dbReference>
<dbReference type="InterPro" id="IPR015422">
    <property type="entry name" value="PyrdxlP-dep_Trfase_small"/>
</dbReference>
<feature type="modified residue" description="N6-(pyridoxal phosphate)lysine" evidence="6">
    <location>
        <position position="293"/>
    </location>
</feature>
<dbReference type="SUPFAM" id="SSF53383">
    <property type="entry name" value="PLP-dependent transferases"/>
    <property type="match status" value="1"/>
</dbReference>
<evidence type="ECO:0000256" key="5">
    <source>
        <dbReference type="ARBA" id="ARBA00023239"/>
    </source>
</evidence>
<keyword evidence="3" id="KW-0210">Decarboxylase</keyword>
<accession>W9G6R2</accession>
<comment type="caution">
    <text evidence="8">The sequence shown here is derived from an EMBL/GenBank/DDBJ whole genome shotgun (WGS) entry which is preliminary data.</text>
</comment>
<dbReference type="Proteomes" id="UP000019489">
    <property type="component" value="Unassembled WGS sequence"/>
</dbReference>
<dbReference type="OrthoDB" id="3335676at2"/>
<evidence type="ECO:0000256" key="3">
    <source>
        <dbReference type="ARBA" id="ARBA00022793"/>
    </source>
</evidence>
<evidence type="ECO:0000256" key="1">
    <source>
        <dbReference type="ARBA" id="ARBA00001933"/>
    </source>
</evidence>
<keyword evidence="9" id="KW-1185">Reference proteome</keyword>
<evidence type="ECO:0000256" key="7">
    <source>
        <dbReference type="RuleBase" id="RU000382"/>
    </source>
</evidence>
<keyword evidence="5 7" id="KW-0456">Lyase</keyword>
<comment type="cofactor">
    <cofactor evidence="1 6 7">
        <name>pyridoxal 5'-phosphate</name>
        <dbReference type="ChEBI" id="CHEBI:597326"/>
    </cofactor>
</comment>
<reference evidence="8 9" key="1">
    <citation type="submission" date="2013-08" db="EMBL/GenBank/DDBJ databases">
        <title>Intrasporangium oryzae NRRL B-24470.</title>
        <authorList>
            <person name="Liu H."/>
            <person name="Wang G."/>
        </authorList>
    </citation>
    <scope>NUCLEOTIDE SEQUENCE [LARGE SCALE GENOMIC DNA]</scope>
    <source>
        <strain evidence="8 9">NRRL B-24470</strain>
    </source>
</reference>
<dbReference type="GO" id="GO:0019752">
    <property type="term" value="P:carboxylic acid metabolic process"/>
    <property type="evidence" value="ECO:0007669"/>
    <property type="project" value="InterPro"/>
</dbReference>
<dbReference type="Pfam" id="PF00282">
    <property type="entry name" value="Pyridoxal_deC"/>
    <property type="match status" value="1"/>
</dbReference>
<dbReference type="InterPro" id="IPR010977">
    <property type="entry name" value="Aromatic_deC"/>
</dbReference>
<dbReference type="GO" id="GO:0030170">
    <property type="term" value="F:pyridoxal phosphate binding"/>
    <property type="evidence" value="ECO:0007669"/>
    <property type="project" value="InterPro"/>
</dbReference>
<keyword evidence="4 6" id="KW-0663">Pyridoxal phosphate</keyword>
<dbReference type="InterPro" id="IPR015421">
    <property type="entry name" value="PyrdxlP-dep_Trfase_major"/>
</dbReference>
<dbReference type="EMBL" id="AWSA01000018">
    <property type="protein sequence ID" value="EWT01710.1"/>
    <property type="molecule type" value="Genomic_DNA"/>
</dbReference>
<dbReference type="PANTHER" id="PTHR11999:SF70">
    <property type="entry name" value="MIP05841P"/>
    <property type="match status" value="1"/>
</dbReference>
<sequence length="460" mass="47883">MSVDLTQVFTQAALASAHYRSVVGDLPVAPKPETVESGPPFDMPLQRHAMPAEQVVDELVAAATPRLVGTTGPRFFGFVIGGASAAATAADILTAGWDQCGYNEVLSPAAAGAERAAATWLKQLLGLPSDASAGFVTGAQAANTVGLAVGRHRVLANVGWDVARDGLFGAPRIRVVAGEERHATIDRALRLLGFGTSSLELVAAAPDGSIDVGALRYVLEAEPGEPTIVCLQAGNVNTGASDRFEDAIPVARGHGAWVHVDGAFGLWAAASPRTADQVAGVGEADSWGTDAHKWLNVPYDSGLAFCRYPADHAAAMSYSASYLVGSGSTSDFVLGDLVPESSRRARGFAVWAALRSLGLDGVTELVDRCCDLARRMAARLEAGGATIHNDVVLNQVLVSFGDPSRTDAIIEAVQRDGTCWVGGTTWRGDRLMRVSVSNGTTTEHDIDVSADAILRAAASV</sequence>
<protein>
    <submittedName>
        <fullName evidence="8">Pyridoxal-dependent decarboxylase</fullName>
    </submittedName>
</protein>
<dbReference type="PATRIC" id="fig|1386089.3.peg.2004"/>
<dbReference type="STRING" id="1386089.N865_07545"/>
<dbReference type="PANTHER" id="PTHR11999">
    <property type="entry name" value="GROUP II PYRIDOXAL-5-PHOSPHATE DECARBOXYLASE"/>
    <property type="match status" value="1"/>
</dbReference>
<evidence type="ECO:0000313" key="8">
    <source>
        <dbReference type="EMBL" id="EWT01710.1"/>
    </source>
</evidence>
<proteinExistence type="inferred from homology"/>
<organism evidence="8 9">
    <name type="scientific">Intrasporangium oryzae NRRL B-24470</name>
    <dbReference type="NCBI Taxonomy" id="1386089"/>
    <lineage>
        <taxon>Bacteria</taxon>
        <taxon>Bacillati</taxon>
        <taxon>Actinomycetota</taxon>
        <taxon>Actinomycetes</taxon>
        <taxon>Micrococcales</taxon>
        <taxon>Intrasporangiaceae</taxon>
        <taxon>Intrasporangium</taxon>
    </lineage>
</organism>
<dbReference type="RefSeq" id="WP_034804991.1">
    <property type="nucleotide sequence ID" value="NZ_AWSA01000018.1"/>
</dbReference>